<accession>A0A1S7LHE7</accession>
<gene>
    <name evidence="1" type="ORF">MAGMO_1029</name>
</gene>
<dbReference type="AlphaFoldDB" id="A0A1S7LHE7"/>
<organism evidence="1">
    <name type="scientific">Magnetococcus massalia (strain MO-1)</name>
    <dbReference type="NCBI Taxonomy" id="451514"/>
    <lineage>
        <taxon>Bacteria</taxon>
        <taxon>Pseudomonadati</taxon>
        <taxon>Pseudomonadota</taxon>
        <taxon>Magnetococcia</taxon>
        <taxon>Magnetococcales</taxon>
        <taxon>Magnetococcaceae</taxon>
        <taxon>Magnetococcus</taxon>
    </lineage>
</organism>
<name>A0A1S7LHE7_MAGMO</name>
<protein>
    <submittedName>
        <fullName evidence="1">Uncharacterized protein</fullName>
    </submittedName>
</protein>
<reference evidence="1" key="1">
    <citation type="submission" date="2015-04" db="EMBL/GenBank/DDBJ databases">
        <authorList>
            <person name="Syromyatnikov M.Y."/>
            <person name="Popov V.N."/>
        </authorList>
    </citation>
    <scope>NUCLEOTIDE SEQUENCE</scope>
    <source>
        <strain evidence="1">MO-1</strain>
    </source>
</reference>
<proteinExistence type="predicted"/>
<dbReference type="EMBL" id="LO017727">
    <property type="protein sequence ID" value="CRH05226.1"/>
    <property type="molecule type" value="Genomic_DNA"/>
</dbReference>
<sequence length="62" mass="6987">MRIVFGRWMRKSAVSAKRLTRKQALQPSSVADALRYTGLHCPARSEDSGLSGNRETNIQNRI</sequence>
<evidence type="ECO:0000313" key="1">
    <source>
        <dbReference type="EMBL" id="CRH05226.1"/>
    </source>
</evidence>